<name>A0A3S1BV72_ELYCH</name>
<dbReference type="Proteomes" id="UP000271974">
    <property type="component" value="Unassembled WGS sequence"/>
</dbReference>
<dbReference type="EMBL" id="RQTK01000003">
    <property type="protein sequence ID" value="RUS91976.1"/>
    <property type="molecule type" value="Genomic_DNA"/>
</dbReference>
<evidence type="ECO:0000313" key="8">
    <source>
        <dbReference type="EMBL" id="RUS91976.1"/>
    </source>
</evidence>
<proteinExistence type="predicted"/>
<sequence length="583" mass="67629">MRLMTKAATRWQLLRLISVWGATLLCLYCITIGTNFRESFVHNRLANEVYKRNLTNAKEEKGNTARPVRKAALFKSELSTATPDSDPFDPPLSASSDGRGETSPAADADSKYQGAPIFMTDIDSKEETEKTKQPEPTQLLFSKLSNSITREEGEKEIRDDKGYDEDENSEYEKTSEDDKPRNSRNSEEDDGDKRDKEEDEEKEERKEERGDDEDDEDDEDDLKAKKDDRDTAVGTRNTGPKFESSLSRQNEELMKTWFTDHLRINGTIDWWEHMFPVWKMDLDPDAMGPFKTANWPWVTLEVGHYDPKLFTHPPGELPRQRMPKVIIFGAGKCGTRALVEFLKLHPNIASTRAEVHYFDENLDKGLEWYMARMPLSFSNQMTLEKSPSYLWEPRAPEELYKINKDVKLILLVKDPVDRIMSQAARMVNTDPHNYQSDTPRHFYLERINGSLSIKKWNNAVNRGKYIVHLKKWLRFFPLSQIHVLDGGALKYEPATQIQQVETFLGLPPLLGPSNFYYNATKGFYCMVPFSTNKPSCLGKSKGRKHPQLNDTVKTLLYDFYRPYNEEFFRVLGRRFDWEPKDYT</sequence>
<dbReference type="InterPro" id="IPR037359">
    <property type="entry name" value="NST/OST"/>
</dbReference>
<feature type="binding site" evidence="4">
    <location>
        <begin position="541"/>
        <end position="545"/>
    </location>
    <ligand>
        <name>3'-phosphoadenylyl sulfate</name>
        <dbReference type="ChEBI" id="CHEBI:58339"/>
    </ligand>
</feature>
<feature type="compositionally biased region" description="Polar residues" evidence="6">
    <location>
        <begin position="139"/>
        <end position="148"/>
    </location>
</feature>
<keyword evidence="5" id="KW-1015">Disulfide bond</keyword>
<feature type="compositionally biased region" description="Basic and acidic residues" evidence="6">
    <location>
        <begin position="149"/>
        <end position="161"/>
    </location>
</feature>
<dbReference type="InterPro" id="IPR027417">
    <property type="entry name" value="P-loop_NTPase"/>
</dbReference>
<evidence type="ECO:0000313" key="9">
    <source>
        <dbReference type="Proteomes" id="UP000271974"/>
    </source>
</evidence>
<evidence type="ECO:0000256" key="4">
    <source>
        <dbReference type="PIRSR" id="PIRSR637359-2"/>
    </source>
</evidence>
<feature type="compositionally biased region" description="Acidic residues" evidence="6">
    <location>
        <begin position="210"/>
        <end position="221"/>
    </location>
</feature>
<feature type="domain" description="Sulfotransferase" evidence="7">
    <location>
        <begin position="323"/>
        <end position="527"/>
    </location>
</feature>
<evidence type="ECO:0000256" key="6">
    <source>
        <dbReference type="SAM" id="MobiDB-lite"/>
    </source>
</evidence>
<feature type="binding site" evidence="4">
    <location>
        <position position="421"/>
    </location>
    <ligand>
        <name>3'-phosphoadenylyl sulfate</name>
        <dbReference type="ChEBI" id="CHEBI:58339"/>
    </ligand>
</feature>
<dbReference type="Gene3D" id="3.40.50.300">
    <property type="entry name" value="P-loop containing nucleotide triphosphate hydrolases"/>
    <property type="match status" value="1"/>
</dbReference>
<reference evidence="8 9" key="1">
    <citation type="submission" date="2019-01" db="EMBL/GenBank/DDBJ databases">
        <title>A draft genome assembly of the solar-powered sea slug Elysia chlorotica.</title>
        <authorList>
            <person name="Cai H."/>
            <person name="Li Q."/>
            <person name="Fang X."/>
            <person name="Li J."/>
            <person name="Curtis N.E."/>
            <person name="Altenburger A."/>
            <person name="Shibata T."/>
            <person name="Feng M."/>
            <person name="Maeda T."/>
            <person name="Schwartz J.A."/>
            <person name="Shigenobu S."/>
            <person name="Lundholm N."/>
            <person name="Nishiyama T."/>
            <person name="Yang H."/>
            <person name="Hasebe M."/>
            <person name="Li S."/>
            <person name="Pierce S.K."/>
            <person name="Wang J."/>
        </authorList>
    </citation>
    <scope>NUCLEOTIDE SEQUENCE [LARGE SCALE GENOMIC DNA]</scope>
    <source>
        <strain evidence="8">EC2010</strain>
        <tissue evidence="8">Whole organism of an adult</tissue>
    </source>
</reference>
<comment type="caution">
    <text evidence="8">The sequence shown here is derived from an EMBL/GenBank/DDBJ whole genome shotgun (WGS) entry which is preliminary data.</text>
</comment>
<dbReference type="OrthoDB" id="6133051at2759"/>
<feature type="binding site" evidence="4">
    <location>
        <begin position="332"/>
        <end position="336"/>
    </location>
    <ligand>
        <name>3'-phosphoadenylyl sulfate</name>
        <dbReference type="ChEBI" id="CHEBI:58339"/>
    </ligand>
</feature>
<dbReference type="PANTHER" id="PTHR10605">
    <property type="entry name" value="HEPARAN SULFATE SULFOTRANSFERASE"/>
    <property type="match status" value="1"/>
</dbReference>
<dbReference type="GO" id="GO:0008467">
    <property type="term" value="F:[heparan sulfate]-glucosamine 3-sulfotransferase activity"/>
    <property type="evidence" value="ECO:0007669"/>
    <property type="project" value="TreeGrafter"/>
</dbReference>
<evidence type="ECO:0000256" key="3">
    <source>
        <dbReference type="PIRSR" id="PIRSR637359-1"/>
    </source>
</evidence>
<feature type="region of interest" description="Disordered" evidence="6">
    <location>
        <begin position="79"/>
        <end position="247"/>
    </location>
</feature>
<dbReference type="PANTHER" id="PTHR10605:SF72">
    <property type="entry name" value="HEPARAN SULFATE 3-O SULFOTRANSFERASE-B, ISOFORM A"/>
    <property type="match status" value="1"/>
</dbReference>
<evidence type="ECO:0000256" key="1">
    <source>
        <dbReference type="ARBA" id="ARBA00022679"/>
    </source>
</evidence>
<feature type="disulfide bond" evidence="5">
    <location>
        <begin position="525"/>
        <end position="536"/>
    </location>
</feature>
<keyword evidence="1" id="KW-0808">Transferase</keyword>
<feature type="active site" description="For sulfotransferase activity" evidence="3">
    <location>
        <position position="332"/>
    </location>
</feature>
<protein>
    <recommendedName>
        <fullName evidence="7">Sulfotransferase domain-containing protein</fullName>
    </recommendedName>
</protein>
<dbReference type="AlphaFoldDB" id="A0A3S1BV72"/>
<evidence type="ECO:0000256" key="2">
    <source>
        <dbReference type="ARBA" id="ARBA00023180"/>
    </source>
</evidence>
<feature type="compositionally biased region" description="Polar residues" evidence="6">
    <location>
        <begin position="234"/>
        <end position="247"/>
    </location>
</feature>
<feature type="compositionally biased region" description="Basic and acidic residues" evidence="6">
    <location>
        <begin position="170"/>
        <end position="196"/>
    </location>
</feature>
<dbReference type="InterPro" id="IPR000863">
    <property type="entry name" value="Sulfotransferase_dom"/>
</dbReference>
<gene>
    <name evidence="8" type="ORF">EGW08_000189</name>
</gene>
<dbReference type="Pfam" id="PF00685">
    <property type="entry name" value="Sulfotransfer_1"/>
    <property type="match status" value="1"/>
</dbReference>
<dbReference type="SUPFAM" id="SSF52540">
    <property type="entry name" value="P-loop containing nucleoside triphosphate hydrolases"/>
    <property type="match status" value="1"/>
</dbReference>
<feature type="compositionally biased region" description="Basic and acidic residues" evidence="6">
    <location>
        <begin position="222"/>
        <end position="231"/>
    </location>
</feature>
<feature type="binding site" evidence="4">
    <location>
        <position position="524"/>
    </location>
    <ligand>
        <name>3'-phosphoadenylyl sulfate</name>
        <dbReference type="ChEBI" id="CHEBI:58339"/>
    </ligand>
</feature>
<accession>A0A3S1BV72</accession>
<evidence type="ECO:0000256" key="5">
    <source>
        <dbReference type="PIRSR" id="PIRSR637359-3"/>
    </source>
</evidence>
<keyword evidence="9" id="KW-1185">Reference proteome</keyword>
<keyword evidence="2" id="KW-0325">Glycoprotein</keyword>
<organism evidence="8 9">
    <name type="scientific">Elysia chlorotica</name>
    <name type="common">Eastern emerald elysia</name>
    <name type="synonym">Sea slug</name>
    <dbReference type="NCBI Taxonomy" id="188477"/>
    <lineage>
        <taxon>Eukaryota</taxon>
        <taxon>Metazoa</taxon>
        <taxon>Spiralia</taxon>
        <taxon>Lophotrochozoa</taxon>
        <taxon>Mollusca</taxon>
        <taxon>Gastropoda</taxon>
        <taxon>Heterobranchia</taxon>
        <taxon>Euthyneura</taxon>
        <taxon>Panpulmonata</taxon>
        <taxon>Sacoglossa</taxon>
        <taxon>Placobranchoidea</taxon>
        <taxon>Plakobranchidae</taxon>
        <taxon>Elysia</taxon>
    </lineage>
</organism>
<evidence type="ECO:0000259" key="7">
    <source>
        <dbReference type="Pfam" id="PF00685"/>
    </source>
</evidence>
<feature type="compositionally biased region" description="Basic and acidic residues" evidence="6">
    <location>
        <begin position="122"/>
        <end position="133"/>
    </location>
</feature>